<dbReference type="InterPro" id="IPR002052">
    <property type="entry name" value="DNA_methylase_N6_adenine_CS"/>
</dbReference>
<evidence type="ECO:0000256" key="2">
    <source>
        <dbReference type="ARBA" id="ARBA00022603"/>
    </source>
</evidence>
<comment type="catalytic activity">
    <reaction evidence="5">
        <text>a 2'-deoxyadenosine in DNA + S-adenosyl-L-methionine = an N(6)-methyl-2'-deoxyadenosine in DNA + S-adenosyl-L-homocysteine + H(+)</text>
        <dbReference type="Rhea" id="RHEA:15197"/>
        <dbReference type="Rhea" id="RHEA-COMP:12418"/>
        <dbReference type="Rhea" id="RHEA-COMP:12419"/>
        <dbReference type="ChEBI" id="CHEBI:15378"/>
        <dbReference type="ChEBI" id="CHEBI:57856"/>
        <dbReference type="ChEBI" id="CHEBI:59789"/>
        <dbReference type="ChEBI" id="CHEBI:90615"/>
        <dbReference type="ChEBI" id="CHEBI:90616"/>
        <dbReference type="EC" id="2.1.1.72"/>
    </reaction>
</comment>
<keyword evidence="10" id="KW-1185">Reference proteome</keyword>
<evidence type="ECO:0000313" key="9">
    <source>
        <dbReference type="EMBL" id="GDY33656.1"/>
    </source>
</evidence>
<dbReference type="InterPro" id="IPR011639">
    <property type="entry name" value="MethylTrfase_TaqI-like_dom"/>
</dbReference>
<dbReference type="InterPro" id="IPR046820">
    <property type="entry name" value="MmeI_TRD"/>
</dbReference>
<organism evidence="9 10">
    <name type="scientific">Gandjariella thermophila</name>
    <dbReference type="NCBI Taxonomy" id="1931992"/>
    <lineage>
        <taxon>Bacteria</taxon>
        <taxon>Bacillati</taxon>
        <taxon>Actinomycetota</taxon>
        <taxon>Actinomycetes</taxon>
        <taxon>Pseudonocardiales</taxon>
        <taxon>Pseudonocardiaceae</taxon>
        <taxon>Gandjariella</taxon>
    </lineage>
</organism>
<name>A0A4D4JGX9_9PSEU</name>
<keyword evidence="2" id="KW-0489">Methyltransferase</keyword>
<dbReference type="InterPro" id="IPR050953">
    <property type="entry name" value="N4_N6_ade-DNA_methylase"/>
</dbReference>
<dbReference type="Pfam" id="PF07669">
    <property type="entry name" value="Eco57I"/>
    <property type="match status" value="1"/>
</dbReference>
<evidence type="ECO:0000313" key="10">
    <source>
        <dbReference type="Proteomes" id="UP000298860"/>
    </source>
</evidence>
<evidence type="ECO:0000259" key="7">
    <source>
        <dbReference type="Pfam" id="PF07669"/>
    </source>
</evidence>
<dbReference type="GO" id="GO:0009007">
    <property type="term" value="F:site-specific DNA-methyltransferase (adenine-specific) activity"/>
    <property type="evidence" value="ECO:0007669"/>
    <property type="project" value="UniProtKB-EC"/>
</dbReference>
<gene>
    <name evidence="9" type="ORF">GTS_52890</name>
</gene>
<feature type="region of interest" description="Disordered" evidence="6">
    <location>
        <begin position="1340"/>
        <end position="1362"/>
    </location>
</feature>
<dbReference type="EC" id="2.1.1.72" evidence="1"/>
<evidence type="ECO:0000259" key="8">
    <source>
        <dbReference type="Pfam" id="PF20466"/>
    </source>
</evidence>
<evidence type="ECO:0000256" key="6">
    <source>
        <dbReference type="SAM" id="MobiDB-lite"/>
    </source>
</evidence>
<dbReference type="InterPro" id="IPR029063">
    <property type="entry name" value="SAM-dependent_MTases_sf"/>
</dbReference>
<dbReference type="OrthoDB" id="4280289at2"/>
<dbReference type="SUPFAM" id="SSF53335">
    <property type="entry name" value="S-adenosyl-L-methionine-dependent methyltransferases"/>
    <property type="match status" value="1"/>
</dbReference>
<dbReference type="Proteomes" id="UP000298860">
    <property type="component" value="Unassembled WGS sequence"/>
</dbReference>
<dbReference type="PRINTS" id="PR00507">
    <property type="entry name" value="N12N6MTFRASE"/>
</dbReference>
<dbReference type="GO" id="GO:0006304">
    <property type="term" value="P:DNA modification"/>
    <property type="evidence" value="ECO:0007669"/>
    <property type="project" value="InterPro"/>
</dbReference>
<comment type="caution">
    <text evidence="9">The sequence shown here is derived from an EMBL/GenBank/DDBJ whole genome shotgun (WGS) entry which is preliminary data.</text>
</comment>
<evidence type="ECO:0000256" key="3">
    <source>
        <dbReference type="ARBA" id="ARBA00022679"/>
    </source>
</evidence>
<dbReference type="Pfam" id="PF20466">
    <property type="entry name" value="MmeI_TRD"/>
    <property type="match status" value="1"/>
</dbReference>
<keyword evidence="3" id="KW-0808">Transferase</keyword>
<evidence type="ECO:0000256" key="5">
    <source>
        <dbReference type="ARBA" id="ARBA00047942"/>
    </source>
</evidence>
<feature type="domain" description="MmeI-like target recognition" evidence="8">
    <location>
        <begin position="1031"/>
        <end position="1235"/>
    </location>
</feature>
<dbReference type="PANTHER" id="PTHR33841:SF1">
    <property type="entry name" value="DNA METHYLTRANSFERASE A"/>
    <property type="match status" value="1"/>
</dbReference>
<dbReference type="Gene3D" id="3.40.50.150">
    <property type="entry name" value="Vaccinia Virus protein VP39"/>
    <property type="match status" value="2"/>
</dbReference>
<dbReference type="EMBL" id="BJFL01000050">
    <property type="protein sequence ID" value="GDY33656.1"/>
    <property type="molecule type" value="Genomic_DNA"/>
</dbReference>
<dbReference type="PROSITE" id="PS00092">
    <property type="entry name" value="N6_MTASE"/>
    <property type="match status" value="1"/>
</dbReference>
<proteinExistence type="predicted"/>
<dbReference type="RefSeq" id="WP_137816578.1">
    <property type="nucleotide sequence ID" value="NZ_BJFL01000050.1"/>
</dbReference>
<sequence>MTRRRTRASSAGEAHRAWLELVDTDGPFLAVPALKRVWPQGMPQIPADALATLKEAKPAFEKAWESWDKERGERDNQAALDFYRSERDAWIDVVLREVIGWGDSYTTDLTAPALATVADGVTSPNRAVTVHPTGALLHGDTVGALVLVVDPVDSLRDPLDDGWASSPIDRMEELLRHSGIPIGVVTDGRWWAIVSARKETMVASGIVDAQTWIEERGVLNAFVELLHRRRLVGGNPEDRLTEIFGRSVAEAEEITEALGVQVRRAAELLVQALSEAALDAVRRREPDPLPEDRSEVYEAAVTVMMRVVFLLFAEERGLLPENQLFAMGYGIADRLDVLDRRLRDEGSEALDATYLTWHRLLATSHALYSGASFEDLRLPSYGGSLFDPERFGFLTARNERGTLTITVSDLVMLEVLRSVQVAQLKGEPARRISFRDIDVEQIGYIYEGLLGYTTIEVDEVTLGLIGTSGQEPEMTLADLEQLAGRHRGDSALAEAILASVKETQPAAKPPTKAALAKAIRTSSEVEDAERALRAVTTDPALRDRLRPFIGIIRRDLRNRPLVVQPGGVLVVETPSRATAGAHYTPRSLAEEVVRYALQPLVYSPGPYDTPDESSWRLLRSDQILDLKVADIACGSGAFLVAAARYLAERLIEAWHIEGVAIGTPADLKIRAIRKVVASCLYGADINAMAVEMCKLSLWLVSLDPKLPFSFVDDKILHGNSLLGLTDAKQLEALHIDPSQATTQYLFDIGDGDQIVRHLDVDGVLRRAANLRRSLASEVNNDDPQRSAATKRRQWRDYQKLTRQLTDIADGVIAAGLRLGGKPGRALNEAYDNLRIAVGNAYPPEGEQPDRTMLDQILAAGLTPTVPTDYDRWKPLHWILAVPDVIEHGGFDAVIGNPPFLGGKKVSNATGSNVREWLVNILAGGSKGNADIVAYFFLRATSLLSSHGNLGMIATKTVAQGDTREVGLDQMDAGGFTIMRSIQSRSWPSASANLEYAAVWGTRGRVAENAERIADEVAVRGITTLLEPAGRVEGRQTKLAENRGIAFIGSNVNCVDEFTMHPEHARRLLVDDPTLDDVLRPYLGGEDLNQRPQCDASRWIVDFTGLSETEIKRYGAAYRWVLDRVLPARKLLVNKPRLQERWWSYEAPGLNMRRAIAGLNDVLVMALVSKTVMPMRVPTGQVFSHMLGVFATGSFADQAVLSSSMHQMWAIKYGSGMRNDPRYTPSDVFDTFPRPQPTDRLAEIGKSLDWERREIMLRRNLGLTKLYNLVNDPDIADSADADIARMRQIHVELDEAVMDAYGWSDVPLEHGFHTYRQMRRWTVSPAARVEILDRLLKENHRRAALQGEAPPPDEADEIEGEDE</sequence>
<evidence type="ECO:0000256" key="4">
    <source>
        <dbReference type="ARBA" id="ARBA00022691"/>
    </source>
</evidence>
<dbReference type="GO" id="GO:0003676">
    <property type="term" value="F:nucleic acid binding"/>
    <property type="evidence" value="ECO:0007669"/>
    <property type="project" value="InterPro"/>
</dbReference>
<dbReference type="PANTHER" id="PTHR33841">
    <property type="entry name" value="DNA METHYLTRANSFERASE YEEA-RELATED"/>
    <property type="match status" value="1"/>
</dbReference>
<evidence type="ECO:0000256" key="1">
    <source>
        <dbReference type="ARBA" id="ARBA00011900"/>
    </source>
</evidence>
<protein>
    <recommendedName>
        <fullName evidence="1">site-specific DNA-methyltransferase (adenine-specific)</fullName>
        <ecNumber evidence="1">2.1.1.72</ecNumber>
    </recommendedName>
</protein>
<accession>A0A4D4JGX9</accession>
<dbReference type="GO" id="GO:0032259">
    <property type="term" value="P:methylation"/>
    <property type="evidence" value="ECO:0007669"/>
    <property type="project" value="UniProtKB-KW"/>
</dbReference>
<feature type="domain" description="Type II methyltransferase M.TaqI-like" evidence="7">
    <location>
        <begin position="679"/>
        <end position="959"/>
    </location>
</feature>
<feature type="compositionally biased region" description="Acidic residues" evidence="6">
    <location>
        <begin position="1350"/>
        <end position="1362"/>
    </location>
</feature>
<reference evidence="10" key="1">
    <citation type="submission" date="2019-04" db="EMBL/GenBank/DDBJ databases">
        <title>Draft genome sequence of Pseudonocardiaceae bacterium SL3-2-4.</title>
        <authorList>
            <person name="Ningsih F."/>
            <person name="Yokota A."/>
            <person name="Sakai Y."/>
            <person name="Nanatani K."/>
            <person name="Yabe S."/>
            <person name="Oetari A."/>
            <person name="Sjamsuridzal W."/>
        </authorList>
    </citation>
    <scope>NUCLEOTIDE SEQUENCE [LARGE SCALE GENOMIC DNA]</scope>
    <source>
        <strain evidence="10">SL3-2-4</strain>
    </source>
</reference>
<keyword evidence="4" id="KW-0949">S-adenosyl-L-methionine</keyword>